<feature type="domain" description="Reverse transcriptase" evidence="1">
    <location>
        <begin position="1"/>
        <end position="199"/>
    </location>
</feature>
<proteinExistence type="predicted"/>
<gene>
    <name evidence="2" type="ORF">SSLN_LOCUS15719</name>
</gene>
<dbReference type="CDD" id="cd01650">
    <property type="entry name" value="RT_nLTR_like"/>
    <property type="match status" value="1"/>
</dbReference>
<dbReference type="PANTHER" id="PTHR47027">
    <property type="entry name" value="REVERSE TRANSCRIPTASE DOMAIN-CONTAINING PROTEIN"/>
    <property type="match status" value="1"/>
</dbReference>
<evidence type="ECO:0000313" key="3">
    <source>
        <dbReference type="Proteomes" id="UP000275846"/>
    </source>
</evidence>
<evidence type="ECO:0000313" key="2">
    <source>
        <dbReference type="EMBL" id="VDM02105.1"/>
    </source>
</evidence>
<dbReference type="Proteomes" id="UP000275846">
    <property type="component" value="Unassembled WGS sequence"/>
</dbReference>
<dbReference type="WBParaSite" id="SSLN_0001631901-mRNA-1">
    <property type="protein sequence ID" value="SSLN_0001631901-mRNA-1"/>
    <property type="gene ID" value="SSLN_0001631901"/>
</dbReference>
<reference evidence="4" key="1">
    <citation type="submission" date="2016-06" db="UniProtKB">
        <authorList>
            <consortium name="WormBaseParasite"/>
        </authorList>
    </citation>
    <scope>IDENTIFICATION</scope>
</reference>
<dbReference type="PROSITE" id="PS50878">
    <property type="entry name" value="RT_POL"/>
    <property type="match status" value="1"/>
</dbReference>
<reference evidence="2 3" key="2">
    <citation type="submission" date="2018-11" db="EMBL/GenBank/DDBJ databases">
        <authorList>
            <consortium name="Pathogen Informatics"/>
        </authorList>
    </citation>
    <scope>NUCLEOTIDE SEQUENCE [LARGE SCALE GENOMIC DNA]</scope>
    <source>
        <strain evidence="2 3">NST_G2</strain>
    </source>
</reference>
<dbReference type="EMBL" id="UYSU01040223">
    <property type="protein sequence ID" value="VDM02105.1"/>
    <property type="molecule type" value="Genomic_DNA"/>
</dbReference>
<keyword evidence="3" id="KW-1185">Reference proteome</keyword>
<accession>A0A183TGX1</accession>
<dbReference type="InterPro" id="IPR000477">
    <property type="entry name" value="RT_dom"/>
</dbReference>
<dbReference type="PANTHER" id="PTHR47027:SF25">
    <property type="entry name" value="REVERSE TRANSCRIPTASE DOMAIN-CONTAINING PROTEIN"/>
    <property type="match status" value="1"/>
</dbReference>
<dbReference type="InterPro" id="IPR043502">
    <property type="entry name" value="DNA/RNA_pol_sf"/>
</dbReference>
<evidence type="ECO:0000313" key="4">
    <source>
        <dbReference type="WBParaSite" id="SSLN_0001631901-mRNA-1"/>
    </source>
</evidence>
<name>A0A183TGX1_SCHSO</name>
<sequence length="218" mass="24089">MRPNQAGFHARRRCVDQIFTLRRILESSHCYQQPTAVCFVDFAAAFDSVHRESLRRIMTLYGLPSKIIAMIKAYYSSTTALGLVHNNLSQAFGIRSGVRQGCILSPILFNYAINWILGKALHKEDGVELAPGRRLADLDYADDIALLASNLGDLQSMVSRVNDVAKSVGSSINAGKTKVFSSCIPAREKAPLKINGYQLEEVDRFQIPLGEVAAEWTA</sequence>
<dbReference type="Pfam" id="PF00078">
    <property type="entry name" value="RVT_1"/>
    <property type="match status" value="1"/>
</dbReference>
<evidence type="ECO:0000259" key="1">
    <source>
        <dbReference type="PROSITE" id="PS50878"/>
    </source>
</evidence>
<dbReference type="SUPFAM" id="SSF56672">
    <property type="entry name" value="DNA/RNA polymerases"/>
    <property type="match status" value="1"/>
</dbReference>
<protein>
    <submittedName>
        <fullName evidence="4">Reverse transcriptase domain-containing protein</fullName>
    </submittedName>
</protein>
<organism evidence="4">
    <name type="scientific">Schistocephalus solidus</name>
    <name type="common">Tapeworm</name>
    <dbReference type="NCBI Taxonomy" id="70667"/>
    <lineage>
        <taxon>Eukaryota</taxon>
        <taxon>Metazoa</taxon>
        <taxon>Spiralia</taxon>
        <taxon>Lophotrochozoa</taxon>
        <taxon>Platyhelminthes</taxon>
        <taxon>Cestoda</taxon>
        <taxon>Eucestoda</taxon>
        <taxon>Diphyllobothriidea</taxon>
        <taxon>Diphyllobothriidae</taxon>
        <taxon>Schistocephalus</taxon>
    </lineage>
</organism>
<dbReference type="AlphaFoldDB" id="A0A183TGX1"/>
<dbReference type="OrthoDB" id="410104at2759"/>